<dbReference type="EMBL" id="BNJJ01000004">
    <property type="protein sequence ID" value="GHO83968.1"/>
    <property type="molecule type" value="Genomic_DNA"/>
</dbReference>
<keyword evidence="1" id="KW-0472">Membrane</keyword>
<gene>
    <name evidence="2" type="ORF">KSZ_19740</name>
</gene>
<dbReference type="RefSeq" id="WP_201361594.1">
    <property type="nucleotide sequence ID" value="NZ_BNJJ01000004.1"/>
</dbReference>
<dbReference type="InterPro" id="IPR046096">
    <property type="entry name" value="DUF6114"/>
</dbReference>
<name>A0ABQ3VDR9_9CHLR</name>
<dbReference type="Pfam" id="PF19609">
    <property type="entry name" value="DUF6114"/>
    <property type="match status" value="1"/>
</dbReference>
<comment type="caution">
    <text evidence="2">The sequence shown here is derived from an EMBL/GenBank/DDBJ whole genome shotgun (WGS) entry which is preliminary data.</text>
</comment>
<proteinExistence type="predicted"/>
<sequence length="206" mass="22719">MANQDDPTIVEVQAREASVEEATAGTNIYIFKTRTQWTLQRLATARVWVHHRLQWFARLKKNADQKDDWRQWSQFRLWRKTRPFAGAILIIIAGLLVLWGPVALLPFALLPGSNIWAGILVGGLILAMGIIQLLVPSNALVAGSIAVVLSLVSLLVAAGGFGIGMLLGIIGGAMGIAWQPVSRSQSRPRPHYKLPSSIKRPFLRTR</sequence>
<feature type="transmembrane region" description="Helical" evidence="1">
    <location>
        <begin position="147"/>
        <end position="178"/>
    </location>
</feature>
<organism evidence="2 3">
    <name type="scientific">Dictyobacter formicarum</name>
    <dbReference type="NCBI Taxonomy" id="2778368"/>
    <lineage>
        <taxon>Bacteria</taxon>
        <taxon>Bacillati</taxon>
        <taxon>Chloroflexota</taxon>
        <taxon>Ktedonobacteria</taxon>
        <taxon>Ktedonobacterales</taxon>
        <taxon>Dictyobacteraceae</taxon>
        <taxon>Dictyobacter</taxon>
    </lineage>
</organism>
<evidence type="ECO:0000313" key="3">
    <source>
        <dbReference type="Proteomes" id="UP000635565"/>
    </source>
</evidence>
<evidence type="ECO:0000313" key="2">
    <source>
        <dbReference type="EMBL" id="GHO83968.1"/>
    </source>
</evidence>
<keyword evidence="1" id="KW-0812">Transmembrane</keyword>
<protein>
    <submittedName>
        <fullName evidence="2">Uncharacterized protein</fullName>
    </submittedName>
</protein>
<keyword evidence="1" id="KW-1133">Transmembrane helix</keyword>
<reference evidence="2 3" key="1">
    <citation type="journal article" date="2021" name="Int. J. Syst. Evol. Microbiol.">
        <title>Reticulibacter mediterranei gen. nov., sp. nov., within the new family Reticulibacteraceae fam. nov., and Ktedonospora formicarum gen. nov., sp. nov., Ktedonobacter robiniae sp. nov., Dictyobacter formicarum sp. nov. and Dictyobacter arantiisoli sp. nov., belonging to the class Ktedonobacteria.</title>
        <authorList>
            <person name="Yabe S."/>
            <person name="Zheng Y."/>
            <person name="Wang C.M."/>
            <person name="Sakai Y."/>
            <person name="Abe K."/>
            <person name="Yokota A."/>
            <person name="Donadio S."/>
            <person name="Cavaletti L."/>
            <person name="Monciardini P."/>
        </authorList>
    </citation>
    <scope>NUCLEOTIDE SEQUENCE [LARGE SCALE GENOMIC DNA]</scope>
    <source>
        <strain evidence="2 3">SOSP1-9</strain>
    </source>
</reference>
<evidence type="ECO:0000256" key="1">
    <source>
        <dbReference type="SAM" id="Phobius"/>
    </source>
</evidence>
<accession>A0ABQ3VDR9</accession>
<dbReference type="Proteomes" id="UP000635565">
    <property type="component" value="Unassembled WGS sequence"/>
</dbReference>
<keyword evidence="3" id="KW-1185">Reference proteome</keyword>
<feature type="transmembrane region" description="Helical" evidence="1">
    <location>
        <begin position="115"/>
        <end position="135"/>
    </location>
</feature>
<feature type="transmembrane region" description="Helical" evidence="1">
    <location>
        <begin position="84"/>
        <end position="109"/>
    </location>
</feature>